<dbReference type="InParanoid" id="A0A167Q1X2"/>
<dbReference type="GeneID" id="28991404"/>
<dbReference type="EMBL" id="KV440973">
    <property type="protein sequence ID" value="OAD78919.1"/>
    <property type="molecule type" value="Genomic_DNA"/>
</dbReference>
<dbReference type="AlphaFoldDB" id="A0A167Q1X2"/>
<dbReference type="RefSeq" id="XP_018296959.1">
    <property type="nucleotide sequence ID" value="XM_018430498.1"/>
</dbReference>
<sequence length="218" mass="23759">MSSRSLFPQGEHHSPCYHCCKKKSSKKLPLNAAIECTVDAVVMSTQTEVNNTRVTLAKQISLLSVPICDLVNSHTSTLILPVFSKHVQSLNNPELSRKDKTPQTKIGKIVFTCSKTATSLLTDHTQDLICVLCKTSSGVALSPLLSLELIPILNDDRAVFAKVICVPSSFDPFYVIFLYVPSSPASRHAFYSGLQSIATLNYTATPYFMSSSITSNGV</sequence>
<dbReference type="Proteomes" id="UP000077315">
    <property type="component" value="Unassembled WGS sequence"/>
</dbReference>
<proteinExistence type="predicted"/>
<protein>
    <submittedName>
        <fullName evidence="1">Uncharacterized protein</fullName>
    </submittedName>
</protein>
<reference evidence="2" key="1">
    <citation type="submission" date="2015-06" db="EMBL/GenBank/DDBJ databases">
        <title>Expansion of signal transduction pathways in fungi by whole-genome duplication.</title>
        <authorList>
            <consortium name="DOE Joint Genome Institute"/>
            <person name="Corrochano L.M."/>
            <person name="Kuo A."/>
            <person name="Marcet-Houben M."/>
            <person name="Polaino S."/>
            <person name="Salamov A."/>
            <person name="Villalobos J.M."/>
            <person name="Alvarez M.I."/>
            <person name="Avalos J."/>
            <person name="Benito E.P."/>
            <person name="Benoit I."/>
            <person name="Burger G."/>
            <person name="Camino L.P."/>
            <person name="Canovas D."/>
            <person name="Cerda-Olmedo E."/>
            <person name="Cheng J.-F."/>
            <person name="Dominguez A."/>
            <person name="Elias M."/>
            <person name="Eslava A.P."/>
            <person name="Glaser F."/>
            <person name="Grimwood J."/>
            <person name="Gutierrez G."/>
            <person name="Heitman J."/>
            <person name="Henrissat B."/>
            <person name="Iturriaga E.A."/>
            <person name="Lang B.F."/>
            <person name="Lavin J.L."/>
            <person name="Lee S."/>
            <person name="Li W."/>
            <person name="Lindquist E."/>
            <person name="Lopez-Garcia S."/>
            <person name="Luque E.M."/>
            <person name="Marcos A.T."/>
            <person name="Martin J."/>
            <person name="McCluskey K."/>
            <person name="Medina H.R."/>
            <person name="Miralles-Duran A."/>
            <person name="Miyazaki A."/>
            <person name="Munoz-Torres E."/>
            <person name="Oguiza J.A."/>
            <person name="Ohm R."/>
            <person name="Olmedo M."/>
            <person name="Orejas M."/>
            <person name="Ortiz-Castellanos L."/>
            <person name="Pisabarro A.G."/>
            <person name="Rodriguez-Romero J."/>
            <person name="Ruiz-Herrera J."/>
            <person name="Ruiz-Vazquez R."/>
            <person name="Sanz C."/>
            <person name="Schackwitz W."/>
            <person name="Schmutz J."/>
            <person name="Shahriari M."/>
            <person name="Shelest E."/>
            <person name="Silva-Franco F."/>
            <person name="Soanes D."/>
            <person name="Syed K."/>
            <person name="Tagua V.G."/>
            <person name="Talbot N.J."/>
            <person name="Thon M."/>
            <person name="De vries R.P."/>
            <person name="Wiebenga A."/>
            <person name="Yadav J.S."/>
            <person name="Braun E.L."/>
            <person name="Baker S."/>
            <person name="Garre V."/>
            <person name="Horwitz B."/>
            <person name="Torres-Martinez S."/>
            <person name="Idnurm A."/>
            <person name="Herrera-Estrella A."/>
            <person name="Gabaldon T."/>
            <person name="Grigoriev I.V."/>
        </authorList>
    </citation>
    <scope>NUCLEOTIDE SEQUENCE [LARGE SCALE GENOMIC DNA]</scope>
    <source>
        <strain evidence="2">NRRL 1555(-)</strain>
    </source>
</reference>
<name>A0A167Q1X2_PHYB8</name>
<evidence type="ECO:0000313" key="2">
    <source>
        <dbReference type="Proteomes" id="UP000077315"/>
    </source>
</evidence>
<gene>
    <name evidence="1" type="ORF">PHYBLDRAFT_140976</name>
</gene>
<keyword evidence="2" id="KW-1185">Reference proteome</keyword>
<dbReference type="OrthoDB" id="2443300at2759"/>
<accession>A0A167Q1X2</accession>
<organism evidence="1 2">
    <name type="scientific">Phycomyces blakesleeanus (strain ATCC 8743b / DSM 1359 / FGSC 10004 / NBRC 33097 / NRRL 1555)</name>
    <dbReference type="NCBI Taxonomy" id="763407"/>
    <lineage>
        <taxon>Eukaryota</taxon>
        <taxon>Fungi</taxon>
        <taxon>Fungi incertae sedis</taxon>
        <taxon>Mucoromycota</taxon>
        <taxon>Mucoromycotina</taxon>
        <taxon>Mucoromycetes</taxon>
        <taxon>Mucorales</taxon>
        <taxon>Phycomycetaceae</taxon>
        <taxon>Phycomyces</taxon>
    </lineage>
</organism>
<dbReference type="VEuPathDB" id="FungiDB:PHYBLDRAFT_140976"/>
<evidence type="ECO:0000313" key="1">
    <source>
        <dbReference type="EMBL" id="OAD78919.1"/>
    </source>
</evidence>